<evidence type="ECO:0000313" key="3">
    <source>
        <dbReference type="Proteomes" id="UP001237642"/>
    </source>
</evidence>
<evidence type="ECO:0000313" key="2">
    <source>
        <dbReference type="EMBL" id="KAK1356274.1"/>
    </source>
</evidence>
<reference evidence="2" key="1">
    <citation type="submission" date="2023-02" db="EMBL/GenBank/DDBJ databases">
        <title>Genome of toxic invasive species Heracleum sosnowskyi carries increased number of genes despite the absence of recent whole-genome duplications.</title>
        <authorList>
            <person name="Schelkunov M."/>
            <person name="Shtratnikova V."/>
            <person name="Makarenko M."/>
            <person name="Klepikova A."/>
            <person name="Omelchenko D."/>
            <person name="Novikova G."/>
            <person name="Obukhova E."/>
            <person name="Bogdanov V."/>
            <person name="Penin A."/>
            <person name="Logacheva M."/>
        </authorList>
    </citation>
    <scope>NUCLEOTIDE SEQUENCE</scope>
    <source>
        <strain evidence="2">Hsosn_3</strain>
        <tissue evidence="2">Leaf</tissue>
    </source>
</reference>
<keyword evidence="3" id="KW-1185">Reference proteome</keyword>
<gene>
    <name evidence="2" type="ORF">POM88_049530</name>
</gene>
<comment type="caution">
    <text evidence="2">The sequence shown here is derived from an EMBL/GenBank/DDBJ whole genome shotgun (WGS) entry which is preliminary data.</text>
</comment>
<dbReference type="InterPro" id="IPR025322">
    <property type="entry name" value="PADRE_dom"/>
</dbReference>
<organism evidence="2 3">
    <name type="scientific">Heracleum sosnowskyi</name>
    <dbReference type="NCBI Taxonomy" id="360622"/>
    <lineage>
        <taxon>Eukaryota</taxon>
        <taxon>Viridiplantae</taxon>
        <taxon>Streptophyta</taxon>
        <taxon>Embryophyta</taxon>
        <taxon>Tracheophyta</taxon>
        <taxon>Spermatophyta</taxon>
        <taxon>Magnoliopsida</taxon>
        <taxon>eudicotyledons</taxon>
        <taxon>Gunneridae</taxon>
        <taxon>Pentapetalae</taxon>
        <taxon>asterids</taxon>
        <taxon>campanulids</taxon>
        <taxon>Apiales</taxon>
        <taxon>Apiaceae</taxon>
        <taxon>Apioideae</taxon>
        <taxon>apioid superclade</taxon>
        <taxon>Tordylieae</taxon>
        <taxon>Tordyliinae</taxon>
        <taxon>Heracleum</taxon>
    </lineage>
</organism>
<dbReference type="AlphaFoldDB" id="A0AAD8GX40"/>
<reference evidence="2" key="2">
    <citation type="submission" date="2023-05" db="EMBL/GenBank/DDBJ databases">
        <authorList>
            <person name="Schelkunov M.I."/>
        </authorList>
    </citation>
    <scope>NUCLEOTIDE SEQUENCE</scope>
    <source>
        <strain evidence="2">Hsosn_3</strain>
        <tissue evidence="2">Leaf</tissue>
    </source>
</reference>
<feature type="region of interest" description="Disordered" evidence="1">
    <location>
        <begin position="96"/>
        <end position="132"/>
    </location>
</feature>
<proteinExistence type="predicted"/>
<dbReference type="Pfam" id="PF14009">
    <property type="entry name" value="PADRE"/>
    <property type="match status" value="1"/>
</dbReference>
<evidence type="ECO:0000256" key="1">
    <source>
        <dbReference type="SAM" id="MobiDB-lite"/>
    </source>
</evidence>
<accession>A0AAD8GX40</accession>
<feature type="region of interest" description="Disordered" evidence="1">
    <location>
        <begin position="209"/>
        <end position="230"/>
    </location>
</feature>
<sequence>MTLPSSLGRKLLQTMTSAGVAAEQGFLKLVYPKRRIELLRHPITAAQVLERNPRCYVARPDVFKYPWVVVRPESVLSLGRVFYIVPRHTIHRLLQQHGTSSPMKPQPPLQKQPSSHPRREQNLSRTAEITPRRKTYHGEEFIDLISSDDDDRDSNYIELRPCMPLNDRELAHFHREEHHNRQVASSQIKIVNQEIKEDSDNSIVRQRVSRSSNSNRVYSHIDKPPKTDKQEQRLCVIEPQKKQYPIEHWPINRDTKKHHYHQLKPFDSCRSLRRNNGVIESSGSTTVKFSSLKSCLKKATSGSPRLQHLKVSFNEEIEVYDLNERIFTS</sequence>
<dbReference type="PANTHER" id="PTHR33052">
    <property type="entry name" value="DUF4228 DOMAIN PROTEIN-RELATED"/>
    <property type="match status" value="1"/>
</dbReference>
<protein>
    <submittedName>
        <fullName evidence="2">Uncharacterized protein</fullName>
    </submittedName>
</protein>
<feature type="compositionally biased region" description="Low complexity" evidence="1">
    <location>
        <begin position="209"/>
        <end position="218"/>
    </location>
</feature>
<name>A0AAD8GX40_9APIA</name>
<dbReference type="Proteomes" id="UP001237642">
    <property type="component" value="Unassembled WGS sequence"/>
</dbReference>
<feature type="compositionally biased region" description="Basic and acidic residues" evidence="1">
    <location>
        <begin position="219"/>
        <end position="230"/>
    </location>
</feature>
<dbReference type="EMBL" id="JAUIZM010000011">
    <property type="protein sequence ID" value="KAK1356274.1"/>
    <property type="molecule type" value="Genomic_DNA"/>
</dbReference>